<dbReference type="RefSeq" id="WP_086330850.1">
    <property type="nucleotide sequence ID" value="NZ_NGLE02000001.1"/>
</dbReference>
<dbReference type="Proteomes" id="UP000195139">
    <property type="component" value="Unassembled WGS sequence"/>
</dbReference>
<reference evidence="3" key="1">
    <citation type="submission" date="2017-05" db="EMBL/GenBank/DDBJ databases">
        <title>The Genome Sequence of Enterococcus sp. 4G2_DIV0659.</title>
        <authorList>
            <consortium name="The Broad Institute Genomics Platform"/>
            <consortium name="The Broad Institute Genomic Center for Infectious Diseases"/>
            <person name="Earl A."/>
            <person name="Manson A."/>
            <person name="Schwartman J."/>
            <person name="Gilmore M."/>
            <person name="Abouelleil A."/>
            <person name="Cao P."/>
            <person name="Chapman S."/>
            <person name="Cusick C."/>
            <person name="Shea T."/>
            <person name="Young S."/>
            <person name="Neafsey D."/>
            <person name="Nusbaum C."/>
            <person name="Birren B."/>
        </authorList>
    </citation>
    <scope>NUCLEOTIDE SEQUENCE [LARGE SCALE GENOMIC DNA]</scope>
    <source>
        <strain evidence="3">4G2_DIV0659</strain>
    </source>
</reference>
<feature type="domain" description="WxL" evidence="1">
    <location>
        <begin position="680"/>
        <end position="742"/>
    </location>
</feature>
<evidence type="ECO:0000313" key="2">
    <source>
        <dbReference type="EMBL" id="MEI5994501.1"/>
    </source>
</evidence>
<dbReference type="EMBL" id="NGLE02000001">
    <property type="protein sequence ID" value="MEI5994501.1"/>
    <property type="molecule type" value="Genomic_DNA"/>
</dbReference>
<protein>
    <recommendedName>
        <fullName evidence="1">WxL domain-containing protein</fullName>
    </recommendedName>
</protein>
<dbReference type="STRING" id="1834181.A5880_001964"/>
<dbReference type="OrthoDB" id="2247633at2"/>
<comment type="caution">
    <text evidence="3">The sequence shown here is derived from an EMBL/GenBank/DDBJ whole genome shotgun (WGS) entry which is preliminary data.</text>
</comment>
<keyword evidence="4" id="KW-1185">Reference proteome</keyword>
<dbReference type="Gene3D" id="2.60.40.3600">
    <property type="match status" value="1"/>
</dbReference>
<reference evidence="2 4" key="2">
    <citation type="submission" date="2018-07" db="EMBL/GenBank/DDBJ databases">
        <title>The Genome Sequence of Enterococcus sp. DIV0659b.</title>
        <authorList>
            <consortium name="The Broad Institute Genomics Platform"/>
            <consortium name="The Broad Institute Genomic Center for Infectious Diseases"/>
            <person name="Earl A."/>
            <person name="Manson A."/>
            <person name="Schwartman J."/>
            <person name="Gilmore M."/>
            <person name="Abouelleil A."/>
            <person name="Cao P."/>
            <person name="Chapman S."/>
            <person name="Cusick C."/>
            <person name="Shea T."/>
            <person name="Young S."/>
            <person name="Neafsey D."/>
            <person name="Nusbaum C."/>
            <person name="Birren B."/>
        </authorList>
    </citation>
    <scope>NUCLEOTIDE SEQUENCE [LARGE SCALE GENOMIC DNA]</scope>
    <source>
        <strain evidence="2 4">4G2_DIV0659</strain>
    </source>
</reference>
<sequence>MLKRMQIYLFFLGIIFSLYLSFQVVSASGLKLHLKQVEEQTRQANEAIVQLNVQRSIETVNVSLSKGMHIDIEKTLLKNIGEIESIKEINEGFKMTFVNTQNRNEKINLYLKTDKNVKQGTIKAEQNKMIYSNKLEVSLPEIDSATKQVQLTGPLVKEDEQWEEVTKNPAKITVGDIDIYSTIGGGGYSSDRPKIRVTNDRYYLSISGDLIINDKMLQVDNTASLNSDPKVDMFNSRRKTKQKFYINSKKNKWLMQFTLDSKYEIQILMYPKTTGDIDKTYAITNKSGSAIKIGISELFHVQKPYSAVNIFVPYSSDLISVKRSISSDSQLVQWSQGDFQNWSYGLDASNFKEYTSKNAFGTGVEQLDAQLDKKGKWRTYASATGEVQVSGKTLGRQVENGETIKFSNKMYIASTPPPILTLSGTEFTVGHGSAVVQLNGTVYDKTRNAYQLMYYDETDKKLMMIKSFNEKPGVKVNLDGLEADLGELSSGNHIGNFYLINDVGLGSNRVSVKIKVLSVGGKAVIQKVQVGDSFEKKLEELVTNISGDQVTMTQLKKPDTSKIGYSKATATLQDSLEQKIDIDIPVNVYEKNSTTFYDKEEIAVDGKQEVAITVVELQLSENWDKLIKDKAQPQAWDMRTGEKFTPNLKENNLQNTPGSYKALFSVDKPKQPIIHDVILQVTGFLEFKQVPNFDFGTVKIPEKATMISRAGKEQIIINDERGPNKNWRLTAMLTQETQTSKQKRGNLVFVHENGQAEVMTPAKLIVVKTGKTEKESLQPLEWKKDTGLLFRVSPESYFGNYIGNISWVLEDVPNDE</sequence>
<dbReference type="InterPro" id="IPR027994">
    <property type="entry name" value="WxL_dom"/>
</dbReference>
<gene>
    <name evidence="3" type="ORF">A5880_001964</name>
    <name evidence="2" type="ORF">A5880_002059</name>
</gene>
<evidence type="ECO:0000259" key="1">
    <source>
        <dbReference type="Pfam" id="PF13731"/>
    </source>
</evidence>
<accession>A0A242CFD0</accession>
<evidence type="ECO:0000313" key="3">
    <source>
        <dbReference type="EMBL" id="OTO08964.1"/>
    </source>
</evidence>
<name>A0A242CFD0_9ENTE</name>
<evidence type="ECO:0000313" key="4">
    <source>
        <dbReference type="Proteomes" id="UP000195139"/>
    </source>
</evidence>
<dbReference type="AlphaFoldDB" id="A0A242CFD0"/>
<proteinExistence type="predicted"/>
<dbReference type="Pfam" id="PF13731">
    <property type="entry name" value="WxL"/>
    <property type="match status" value="1"/>
</dbReference>
<dbReference type="EMBL" id="NGLE01000002">
    <property type="protein sequence ID" value="OTO08964.1"/>
    <property type="molecule type" value="Genomic_DNA"/>
</dbReference>
<organism evidence="3">
    <name type="scientific">Candidatus Enterococcus mansonii</name>
    <dbReference type="NCBI Taxonomy" id="1834181"/>
    <lineage>
        <taxon>Bacteria</taxon>
        <taxon>Bacillati</taxon>
        <taxon>Bacillota</taxon>
        <taxon>Bacilli</taxon>
        <taxon>Lactobacillales</taxon>
        <taxon>Enterococcaceae</taxon>
        <taxon>Enterococcus</taxon>
    </lineage>
</organism>